<gene>
    <name evidence="1" type="ORF">HV064_03590</name>
</gene>
<accession>A0A839CD23</accession>
<comment type="caution">
    <text evidence="1">The sequence shown here is derived from an EMBL/GenBank/DDBJ whole genome shotgun (WGS) entry which is preliminary data.</text>
</comment>
<dbReference type="EMBL" id="JABXRN010000001">
    <property type="protein sequence ID" value="MBA8123011.1"/>
    <property type="molecule type" value="Genomic_DNA"/>
</dbReference>
<name>A0A839CD23_9ENTR</name>
<dbReference type="InterPro" id="IPR036388">
    <property type="entry name" value="WH-like_DNA-bd_sf"/>
</dbReference>
<evidence type="ECO:0000313" key="1">
    <source>
        <dbReference type="EMBL" id="MBA8123011.1"/>
    </source>
</evidence>
<sequence length="148" mass="16524">MLKIASPKKYSERDLNVIHLASLINPEVERGVAFEQAQELVDLYAERGELQYANALVALFNAAMTPKQNLVKDYALNKNLGASQRIVMLYFSSCFNLDNVTKKEIEEATGLSKSTIDRVFPELIEKNYILAERLGAGPGIGYKVTILK</sequence>
<proteinExistence type="predicted"/>
<dbReference type="SUPFAM" id="SSF46785">
    <property type="entry name" value="Winged helix' DNA-binding domain"/>
    <property type="match status" value="1"/>
</dbReference>
<dbReference type="Gene3D" id="1.10.10.10">
    <property type="entry name" value="Winged helix-like DNA-binding domain superfamily/Winged helix DNA-binding domain"/>
    <property type="match status" value="1"/>
</dbReference>
<dbReference type="AlphaFoldDB" id="A0A839CD23"/>
<dbReference type="Proteomes" id="UP000557483">
    <property type="component" value="Unassembled WGS sequence"/>
</dbReference>
<dbReference type="RefSeq" id="WP_182189464.1">
    <property type="nucleotide sequence ID" value="NZ_JABXQY010000002.1"/>
</dbReference>
<reference evidence="1 2" key="1">
    <citation type="submission" date="2020-06" db="EMBL/GenBank/DDBJ databases">
        <title>REHAB project genomes.</title>
        <authorList>
            <person name="Shaw L.P."/>
        </authorList>
    </citation>
    <scope>NUCLEOTIDE SEQUENCE [LARGE SCALE GENOMIC DNA]</scope>
    <source>
        <strain evidence="1 2">RHBSTW-00092</strain>
    </source>
</reference>
<evidence type="ECO:0000313" key="2">
    <source>
        <dbReference type="Proteomes" id="UP000557483"/>
    </source>
</evidence>
<dbReference type="InterPro" id="IPR036390">
    <property type="entry name" value="WH_DNA-bd_sf"/>
</dbReference>
<protein>
    <submittedName>
        <fullName evidence="1">Uncharacterized protein</fullName>
    </submittedName>
</protein>
<organism evidence="1 2">
    <name type="scientific">Klebsiella grimontii</name>
    <dbReference type="NCBI Taxonomy" id="2058152"/>
    <lineage>
        <taxon>Bacteria</taxon>
        <taxon>Pseudomonadati</taxon>
        <taxon>Pseudomonadota</taxon>
        <taxon>Gammaproteobacteria</taxon>
        <taxon>Enterobacterales</taxon>
        <taxon>Enterobacteriaceae</taxon>
        <taxon>Klebsiella/Raoultella group</taxon>
        <taxon>Klebsiella</taxon>
    </lineage>
</organism>